<organism evidence="2 7">
    <name type="scientific">Pseudomonas veronii</name>
    <dbReference type="NCBI Taxonomy" id="76761"/>
    <lineage>
        <taxon>Bacteria</taxon>
        <taxon>Pseudomonadati</taxon>
        <taxon>Pseudomonadota</taxon>
        <taxon>Gammaproteobacteria</taxon>
        <taxon>Pseudomonadales</taxon>
        <taxon>Pseudomonadaceae</taxon>
        <taxon>Pseudomonas</taxon>
    </lineage>
</organism>
<proteinExistence type="predicted"/>
<dbReference type="EMBL" id="CP039631">
    <property type="protein sequence ID" value="QCG65811.1"/>
    <property type="molecule type" value="Genomic_DNA"/>
</dbReference>
<dbReference type="AlphaFoldDB" id="A0A0R3AAI0"/>
<dbReference type="EMBL" id="JAEILD010000176">
    <property type="protein sequence ID" value="MBI6652828.1"/>
    <property type="molecule type" value="Genomic_DNA"/>
</dbReference>
<reference evidence="6 7" key="2">
    <citation type="journal article" date="2020" name="Front. Microbiol.">
        <title>Genetic Organization of the aprX-lipA2 Operon Affects the Proteolytic Potential of Pseudomonas Species in Milk.</title>
        <authorList>
            <person name="Maier C."/>
            <person name="Huptas C."/>
            <person name="von Neubeck M."/>
            <person name="Scherer S."/>
            <person name="Wenning M."/>
            <person name="Lucking G."/>
        </authorList>
    </citation>
    <scope>NUCLEOTIDE SEQUENCE [LARGE SCALE GENOMIC DNA]</scope>
    <source>
        <strain evidence="3 6">DSM 16272</strain>
        <strain evidence="2 7">WS 4671</strain>
    </source>
</reference>
<dbReference type="Proteomes" id="UP000552560">
    <property type="component" value="Unassembled WGS sequence"/>
</dbReference>
<reference evidence="1 8" key="4">
    <citation type="submission" date="2020-12" db="EMBL/GenBank/DDBJ databases">
        <title>Comparative genomic insights into the epidemiology and virulence of plant pathogenic Pseudomonads from Turkey.</title>
        <authorList>
            <person name="Dillon M."/>
            <person name="Ruiz-Bedoya T."/>
            <person name="Bendalovic-Torma C."/>
            <person name="Guttman K.M."/>
            <person name="Kwak H."/>
            <person name="Middleton M.A."/>
            <person name="Wang P.W."/>
            <person name="Horuz S."/>
            <person name="Aysan Y."/>
            <person name="Guttman D.S."/>
        </authorList>
    </citation>
    <scope>NUCLEOTIDE SEQUENCE [LARGE SCALE GENOMIC DNA]</scope>
    <source>
        <strain evidence="1 8">S4_EA_3a</strain>
    </source>
</reference>
<dbReference type="KEGG" id="pvr:PverR02_27795"/>
<protein>
    <submittedName>
        <fullName evidence="2">Uncharacterized protein</fullName>
    </submittedName>
</protein>
<dbReference type="Proteomes" id="UP000298274">
    <property type="component" value="Chromosome"/>
</dbReference>
<dbReference type="EMBL" id="JAAQWE010000033">
    <property type="protein sequence ID" value="NMY00036.1"/>
    <property type="molecule type" value="Genomic_DNA"/>
</dbReference>
<evidence type="ECO:0000313" key="1">
    <source>
        <dbReference type="EMBL" id="MBI6652828.1"/>
    </source>
</evidence>
<evidence type="ECO:0000313" key="7">
    <source>
        <dbReference type="Proteomes" id="UP000552560"/>
    </source>
</evidence>
<evidence type="ECO:0000313" key="5">
    <source>
        <dbReference type="Proteomes" id="UP000298274"/>
    </source>
</evidence>
<dbReference type="Proteomes" id="UP000537729">
    <property type="component" value="Unassembled WGS sequence"/>
</dbReference>
<accession>A0A0R3AAI0</accession>
<dbReference type="Proteomes" id="UP000614123">
    <property type="component" value="Unassembled WGS sequence"/>
</dbReference>
<dbReference type="OrthoDB" id="7012194at2"/>
<evidence type="ECO:0000313" key="6">
    <source>
        <dbReference type="Proteomes" id="UP000537729"/>
    </source>
</evidence>
<evidence type="ECO:0000313" key="8">
    <source>
        <dbReference type="Proteomes" id="UP000614123"/>
    </source>
</evidence>
<dbReference type="RefSeq" id="WP_026140195.1">
    <property type="nucleotide sequence ID" value="NZ_CBDFBJ010000006.1"/>
</dbReference>
<reference evidence="5" key="1">
    <citation type="submission" date="2019-04" db="EMBL/GenBank/DDBJ databases">
        <title>Complete genome sequence of Pseudomonas veronii strain PVy, a versatile degrader capable of using multiple contaminants as sole carbon sources.</title>
        <authorList>
            <person name="Lopez-Echartea E."/>
            <person name="Ridl J."/>
            <person name="Pajer P."/>
            <person name="Strejcek M."/>
            <person name="Suman J."/>
            <person name="Uhlik O."/>
        </authorList>
    </citation>
    <scope>NUCLEOTIDE SEQUENCE [LARGE SCALE GENOMIC DNA]</scope>
    <source>
        <strain evidence="5">Pvy</strain>
    </source>
</reference>
<dbReference type="EMBL" id="JAAQWG010000005">
    <property type="protein sequence ID" value="NMY07762.1"/>
    <property type="molecule type" value="Genomic_DNA"/>
</dbReference>
<evidence type="ECO:0000313" key="3">
    <source>
        <dbReference type="EMBL" id="NMY07762.1"/>
    </source>
</evidence>
<evidence type="ECO:0000313" key="4">
    <source>
        <dbReference type="EMBL" id="QCG65811.1"/>
    </source>
</evidence>
<name>A0A0R3AAI0_PSEVE</name>
<evidence type="ECO:0000313" key="2">
    <source>
        <dbReference type="EMBL" id="NMY00036.1"/>
    </source>
</evidence>
<gene>
    <name evidence="4" type="ORF">E4167_11905</name>
    <name evidence="3" type="ORF">HBO38_04715</name>
    <name evidence="2" type="ORF">HBO43_25955</name>
    <name evidence="1" type="ORF">YA0849_28050</name>
</gene>
<dbReference type="GeneID" id="47558975"/>
<keyword evidence="8" id="KW-1185">Reference proteome</keyword>
<sequence length="71" mass="8075">MIRLAQSEQAAWDAFFVSITSQLLAQDAQRGPEYIAERAAEIADEMLLERRERCVERRTAPIDWIGPAKGQ</sequence>
<reference evidence="4" key="3">
    <citation type="submission" date="2020-01" db="EMBL/GenBank/DDBJ databases">
        <title>Complete genome sequence of Pseudomonas veronii strain PVy, a versatile degrader capable of using multiple contaminants as sole carbon sources.</title>
        <authorList>
            <person name="Lopez-Echartea E."/>
            <person name="Ridl J."/>
            <person name="Pajer P."/>
            <person name="Strejcek M."/>
            <person name="Suman J."/>
            <person name="Uhlik O."/>
        </authorList>
    </citation>
    <scope>NUCLEOTIDE SEQUENCE</scope>
    <source>
        <strain evidence="4">Pvy</strain>
    </source>
</reference>